<comment type="caution">
    <text evidence="9">The sequence shown here is derived from an EMBL/GenBank/DDBJ whole genome shotgun (WGS) entry which is preliminary data.</text>
</comment>
<evidence type="ECO:0000256" key="6">
    <source>
        <dbReference type="ARBA" id="ARBA00023136"/>
    </source>
</evidence>
<evidence type="ECO:0000256" key="1">
    <source>
        <dbReference type="ARBA" id="ARBA00004141"/>
    </source>
</evidence>
<feature type="transmembrane region" description="Helical" evidence="7">
    <location>
        <begin position="64"/>
        <end position="83"/>
    </location>
</feature>
<comment type="subcellular location">
    <subcellularLocation>
        <location evidence="1">Membrane</location>
        <topology evidence="1">Multi-pass membrane protein</topology>
    </subcellularLocation>
</comment>
<dbReference type="GO" id="GO:0016020">
    <property type="term" value="C:membrane"/>
    <property type="evidence" value="ECO:0007669"/>
    <property type="project" value="UniProtKB-SubCell"/>
</dbReference>
<name>A0A1X2H7F4_SYNRA</name>
<dbReference type="Proteomes" id="UP000242180">
    <property type="component" value="Unassembled WGS sequence"/>
</dbReference>
<keyword evidence="2" id="KW-0813">Transport</keyword>
<dbReference type="EMBL" id="MCGN01000007">
    <property type="protein sequence ID" value="ORY94428.1"/>
    <property type="molecule type" value="Genomic_DNA"/>
</dbReference>
<dbReference type="OMA" id="GAFIAYC"/>
<proteinExistence type="predicted"/>
<evidence type="ECO:0000256" key="4">
    <source>
        <dbReference type="ARBA" id="ARBA00022970"/>
    </source>
</evidence>
<dbReference type="PANTHER" id="PTHR43341:SF1">
    <property type="entry name" value="GENERAL AMINO-ACID PERMEASE GAP1"/>
    <property type="match status" value="1"/>
</dbReference>
<gene>
    <name evidence="9" type="ORF">BCR43DRAFT_320464</name>
</gene>
<dbReference type="OrthoDB" id="3900342at2759"/>
<dbReference type="STRING" id="13706.A0A1X2H7F4"/>
<dbReference type="InterPro" id="IPR004841">
    <property type="entry name" value="AA-permease/SLC12A_dom"/>
</dbReference>
<feature type="transmembrane region" description="Helical" evidence="7">
    <location>
        <begin position="89"/>
        <end position="109"/>
    </location>
</feature>
<organism evidence="9 10">
    <name type="scientific">Syncephalastrum racemosum</name>
    <name type="common">Filamentous fungus</name>
    <dbReference type="NCBI Taxonomy" id="13706"/>
    <lineage>
        <taxon>Eukaryota</taxon>
        <taxon>Fungi</taxon>
        <taxon>Fungi incertae sedis</taxon>
        <taxon>Mucoromycota</taxon>
        <taxon>Mucoromycotina</taxon>
        <taxon>Mucoromycetes</taxon>
        <taxon>Mucorales</taxon>
        <taxon>Syncephalastraceae</taxon>
        <taxon>Syncephalastrum</taxon>
    </lineage>
</organism>
<evidence type="ECO:0000256" key="5">
    <source>
        <dbReference type="ARBA" id="ARBA00022989"/>
    </source>
</evidence>
<dbReference type="Gene3D" id="1.20.1740.10">
    <property type="entry name" value="Amino acid/polyamine transporter I"/>
    <property type="match status" value="1"/>
</dbReference>
<evidence type="ECO:0000313" key="10">
    <source>
        <dbReference type="Proteomes" id="UP000242180"/>
    </source>
</evidence>
<keyword evidence="5 7" id="KW-1133">Transmembrane helix</keyword>
<evidence type="ECO:0000256" key="2">
    <source>
        <dbReference type="ARBA" id="ARBA00022448"/>
    </source>
</evidence>
<evidence type="ECO:0000256" key="3">
    <source>
        <dbReference type="ARBA" id="ARBA00022692"/>
    </source>
</evidence>
<dbReference type="Pfam" id="PF00324">
    <property type="entry name" value="AA_permease"/>
    <property type="match status" value="1"/>
</dbReference>
<protein>
    <submittedName>
        <fullName evidence="9">Amino acid permease-domain-containing protein</fullName>
    </submittedName>
</protein>
<keyword evidence="4" id="KW-0029">Amino-acid transport</keyword>
<dbReference type="PROSITE" id="PS00218">
    <property type="entry name" value="AMINO_ACID_PERMEASE_1"/>
    <property type="match status" value="1"/>
</dbReference>
<evidence type="ECO:0000313" key="9">
    <source>
        <dbReference type="EMBL" id="ORY94428.1"/>
    </source>
</evidence>
<dbReference type="InterPro" id="IPR050524">
    <property type="entry name" value="APC_YAT"/>
</dbReference>
<dbReference type="PANTHER" id="PTHR43341">
    <property type="entry name" value="AMINO ACID PERMEASE"/>
    <property type="match status" value="1"/>
</dbReference>
<accession>A0A1X2H7F4</accession>
<evidence type="ECO:0000259" key="8">
    <source>
        <dbReference type="Pfam" id="PF00324"/>
    </source>
</evidence>
<dbReference type="InParanoid" id="A0A1X2H7F4"/>
<dbReference type="InterPro" id="IPR004840">
    <property type="entry name" value="Amino_acid_permease_CS"/>
</dbReference>
<keyword evidence="10" id="KW-1185">Reference proteome</keyword>
<evidence type="ECO:0000256" key="7">
    <source>
        <dbReference type="SAM" id="Phobius"/>
    </source>
</evidence>
<keyword evidence="3 7" id="KW-0812">Transmembrane</keyword>
<keyword evidence="6 7" id="KW-0472">Membrane</keyword>
<sequence>MLERKTEEGIIIDNAPPPAAHFGDSEKIEEFVYDPSRKSYQGSNDTTSIQHGTKRSLKARHVQMIALGGTIGTGLFLNSGGNIADAGPAGAFIAYCVIGFMVYCIMTCLGEMATLIPVSGSFNHYATRFIDPALGFALGWNYCVVGCHDCYRNLGCRHHYPVVG</sequence>
<dbReference type="AlphaFoldDB" id="A0A1X2H7F4"/>
<feature type="domain" description="Amino acid permease/ SLC12A" evidence="8">
    <location>
        <begin position="61"/>
        <end position="147"/>
    </location>
</feature>
<reference evidence="9 10" key="1">
    <citation type="submission" date="2016-07" db="EMBL/GenBank/DDBJ databases">
        <title>Pervasive Adenine N6-methylation of Active Genes in Fungi.</title>
        <authorList>
            <consortium name="DOE Joint Genome Institute"/>
            <person name="Mondo S.J."/>
            <person name="Dannebaum R.O."/>
            <person name="Kuo R.C."/>
            <person name="Labutti K."/>
            <person name="Haridas S."/>
            <person name="Kuo A."/>
            <person name="Salamov A."/>
            <person name="Ahrendt S.R."/>
            <person name="Lipzen A."/>
            <person name="Sullivan W."/>
            <person name="Andreopoulos W.B."/>
            <person name="Clum A."/>
            <person name="Lindquist E."/>
            <person name="Daum C."/>
            <person name="Ramamoorthy G.K."/>
            <person name="Gryganskyi A."/>
            <person name="Culley D."/>
            <person name="Magnuson J.K."/>
            <person name="James T.Y."/>
            <person name="O'Malley M.A."/>
            <person name="Stajich J.E."/>
            <person name="Spatafora J.W."/>
            <person name="Visel A."/>
            <person name="Grigoriev I.V."/>
        </authorList>
    </citation>
    <scope>NUCLEOTIDE SEQUENCE [LARGE SCALE GENOMIC DNA]</scope>
    <source>
        <strain evidence="9 10">NRRL 2496</strain>
    </source>
</reference>
<dbReference type="GO" id="GO:0015171">
    <property type="term" value="F:amino acid transmembrane transporter activity"/>
    <property type="evidence" value="ECO:0007669"/>
    <property type="project" value="TreeGrafter"/>
</dbReference>